<dbReference type="Pfam" id="PF17158">
    <property type="entry name" value="MASE4"/>
    <property type="match status" value="1"/>
</dbReference>
<reference evidence="8 9" key="1">
    <citation type="submission" date="2019-03" db="EMBL/GenBank/DDBJ databases">
        <title>Complete genome sequence of an arsenate-respiring bacteria, Citrobacter sp. LY-1.</title>
        <authorList>
            <person name="Wang H."/>
            <person name="Liu Y."/>
            <person name="Li Q."/>
            <person name="Huang J."/>
        </authorList>
    </citation>
    <scope>NUCLEOTIDE SEQUENCE [LARGE SCALE GENOMIC DNA]</scope>
    <source>
        <strain evidence="8 9">LY-1</strain>
    </source>
</reference>
<keyword evidence="6" id="KW-0472">Membrane</keyword>
<keyword evidence="6" id="KW-1133">Transmembrane helix</keyword>
<dbReference type="RefSeq" id="WP_103770026.1">
    <property type="nucleotide sequence ID" value="NZ_CP037864.1"/>
</dbReference>
<organism evidence="8 9">
    <name type="scientific">Citrobacter arsenatis</name>
    <dbReference type="NCBI Taxonomy" id="2546350"/>
    <lineage>
        <taxon>Bacteria</taxon>
        <taxon>Pseudomonadati</taxon>
        <taxon>Pseudomonadota</taxon>
        <taxon>Gammaproteobacteria</taxon>
        <taxon>Enterobacterales</taxon>
        <taxon>Enterobacteriaceae</taxon>
        <taxon>Citrobacter</taxon>
    </lineage>
</organism>
<feature type="transmembrane region" description="Helical" evidence="6">
    <location>
        <begin position="213"/>
        <end position="234"/>
    </location>
</feature>
<evidence type="ECO:0000256" key="6">
    <source>
        <dbReference type="SAM" id="Phobius"/>
    </source>
</evidence>
<feature type="domain" description="GGDEF" evidence="7">
    <location>
        <begin position="311"/>
        <end position="446"/>
    </location>
</feature>
<dbReference type="InterPro" id="IPR000160">
    <property type="entry name" value="GGDEF_dom"/>
</dbReference>
<comment type="pathway">
    <text evidence="2">Purine metabolism; 3',5'-cyclic di-GMP biosynthesis.</text>
</comment>
<dbReference type="NCBIfam" id="TIGR00254">
    <property type="entry name" value="GGDEF"/>
    <property type="match status" value="1"/>
</dbReference>
<dbReference type="SUPFAM" id="SSF55073">
    <property type="entry name" value="Nucleotide cyclase"/>
    <property type="match status" value="1"/>
</dbReference>
<dbReference type="SMART" id="SM00267">
    <property type="entry name" value="GGDEF"/>
    <property type="match status" value="1"/>
</dbReference>
<feature type="transmembrane region" description="Helical" evidence="6">
    <location>
        <begin position="188"/>
        <end position="206"/>
    </location>
</feature>
<keyword evidence="6" id="KW-0812">Transmembrane</keyword>
<dbReference type="CDD" id="cd01949">
    <property type="entry name" value="GGDEF"/>
    <property type="match status" value="1"/>
</dbReference>
<evidence type="ECO:0000259" key="7">
    <source>
        <dbReference type="PROSITE" id="PS50887"/>
    </source>
</evidence>
<accession>A0A4P6WQJ0</accession>
<keyword evidence="4" id="KW-0342">GTP-binding</keyword>
<evidence type="ECO:0000313" key="9">
    <source>
        <dbReference type="Proteomes" id="UP000293850"/>
    </source>
</evidence>
<dbReference type="GO" id="GO:1902201">
    <property type="term" value="P:negative regulation of bacterial-type flagellum-dependent cell motility"/>
    <property type="evidence" value="ECO:0007669"/>
    <property type="project" value="TreeGrafter"/>
</dbReference>
<dbReference type="PROSITE" id="PS50887">
    <property type="entry name" value="GGDEF"/>
    <property type="match status" value="1"/>
</dbReference>
<dbReference type="EMBL" id="CP037864">
    <property type="protein sequence ID" value="QBM23241.1"/>
    <property type="molecule type" value="Genomic_DNA"/>
</dbReference>
<feature type="transmembrane region" description="Helical" evidence="6">
    <location>
        <begin position="108"/>
        <end position="130"/>
    </location>
</feature>
<dbReference type="KEGG" id="cars:E1B03_12720"/>
<proteinExistence type="predicted"/>
<evidence type="ECO:0000313" key="8">
    <source>
        <dbReference type="EMBL" id="QBM23241.1"/>
    </source>
</evidence>
<feature type="transmembrane region" description="Helical" evidence="6">
    <location>
        <begin position="240"/>
        <end position="262"/>
    </location>
</feature>
<dbReference type="AlphaFoldDB" id="A0A4P6WQJ0"/>
<evidence type="ECO:0000256" key="2">
    <source>
        <dbReference type="ARBA" id="ARBA00004665"/>
    </source>
</evidence>
<sequence>MNTTQTNIRKKNLTFFLLLSLTASICLWFIPFNNQRYSLSFYPVIATFAGVLHIQIGCFMSMNYMSYRHKKYLLPLACAFYCSGLFLFLALYIYFYKNGLPGVIYNDIAVLYFMRNMLITGLFFATYYLYRFKHKKGKCSKTIIYATYVWSVVHLVMATLYSIRVTPIAFQLVDTDTFEWLRPWRGSFIYILIILWTSIMLLGANLTRLKTQFWVSMSLVALSNLLSVIIMLKYTHIDSAGWYLARGLECLSAMVVMIVLMSDIFKRYKSSRQAYELSYENSVRDPMTRLYNRGYFYNALSNEVKTSSPHKPLSIVFCDIDFFKSVNDTWGHLQGDRVIIRLAKIMQRLSRRSDIVARIGGEEFAVLLPETNADAAFNIAERIRKHVEQQTQATTDGDFPRIITISLGIVTSVENSAAAERLADCADRALYKAKNQGRNCVVAYSDENI</sequence>
<protein>
    <recommendedName>
        <fullName evidence="3">diguanylate cyclase</fullName>
        <ecNumber evidence="3">2.7.7.65</ecNumber>
    </recommendedName>
</protein>
<keyword evidence="4" id="KW-0547">Nucleotide-binding</keyword>
<dbReference type="PANTHER" id="PTHR45138">
    <property type="entry name" value="REGULATORY COMPONENTS OF SENSORY TRANSDUCTION SYSTEM"/>
    <property type="match status" value="1"/>
</dbReference>
<dbReference type="GO" id="GO:0005886">
    <property type="term" value="C:plasma membrane"/>
    <property type="evidence" value="ECO:0007669"/>
    <property type="project" value="TreeGrafter"/>
</dbReference>
<feature type="transmembrane region" description="Helical" evidence="6">
    <location>
        <begin position="72"/>
        <end position="96"/>
    </location>
</feature>
<keyword evidence="9" id="KW-1185">Reference proteome</keyword>
<feature type="transmembrane region" description="Helical" evidence="6">
    <location>
        <begin position="142"/>
        <end position="163"/>
    </location>
</feature>
<dbReference type="InterPro" id="IPR029787">
    <property type="entry name" value="Nucleotide_cyclase"/>
</dbReference>
<dbReference type="Gene3D" id="3.30.70.270">
    <property type="match status" value="1"/>
</dbReference>
<gene>
    <name evidence="8" type="ORF">E1B03_12720</name>
</gene>
<dbReference type="GO" id="GO:0052621">
    <property type="term" value="F:diguanylate cyclase activity"/>
    <property type="evidence" value="ECO:0007669"/>
    <property type="project" value="UniProtKB-EC"/>
</dbReference>
<feature type="transmembrane region" description="Helical" evidence="6">
    <location>
        <begin position="42"/>
        <end position="60"/>
    </location>
</feature>
<dbReference type="Proteomes" id="UP000293850">
    <property type="component" value="Chromosome"/>
</dbReference>
<dbReference type="PANTHER" id="PTHR45138:SF9">
    <property type="entry name" value="DIGUANYLATE CYCLASE DGCM-RELATED"/>
    <property type="match status" value="1"/>
</dbReference>
<comment type="catalytic activity">
    <reaction evidence="5">
        <text>2 GTP = 3',3'-c-di-GMP + 2 diphosphate</text>
        <dbReference type="Rhea" id="RHEA:24898"/>
        <dbReference type="ChEBI" id="CHEBI:33019"/>
        <dbReference type="ChEBI" id="CHEBI:37565"/>
        <dbReference type="ChEBI" id="CHEBI:58805"/>
        <dbReference type="EC" id="2.7.7.65"/>
    </reaction>
</comment>
<dbReference type="FunFam" id="3.30.70.270:FF:000001">
    <property type="entry name" value="Diguanylate cyclase domain protein"/>
    <property type="match status" value="1"/>
</dbReference>
<evidence type="ECO:0000256" key="5">
    <source>
        <dbReference type="ARBA" id="ARBA00034247"/>
    </source>
</evidence>
<evidence type="ECO:0000256" key="3">
    <source>
        <dbReference type="ARBA" id="ARBA00012528"/>
    </source>
</evidence>
<dbReference type="InterPro" id="IPR050469">
    <property type="entry name" value="Diguanylate_Cyclase"/>
</dbReference>
<comment type="cofactor">
    <cofactor evidence="1">
        <name>Mg(2+)</name>
        <dbReference type="ChEBI" id="CHEBI:18420"/>
    </cofactor>
</comment>
<dbReference type="InterPro" id="IPR033424">
    <property type="entry name" value="MASE4"/>
</dbReference>
<dbReference type="GO" id="GO:0043709">
    <property type="term" value="P:cell adhesion involved in single-species biofilm formation"/>
    <property type="evidence" value="ECO:0007669"/>
    <property type="project" value="TreeGrafter"/>
</dbReference>
<dbReference type="EC" id="2.7.7.65" evidence="3"/>
<feature type="transmembrane region" description="Helical" evidence="6">
    <location>
        <begin position="12"/>
        <end position="30"/>
    </location>
</feature>
<evidence type="ECO:0000256" key="4">
    <source>
        <dbReference type="ARBA" id="ARBA00023134"/>
    </source>
</evidence>
<dbReference type="GO" id="GO:0005525">
    <property type="term" value="F:GTP binding"/>
    <property type="evidence" value="ECO:0007669"/>
    <property type="project" value="UniProtKB-KW"/>
</dbReference>
<dbReference type="InterPro" id="IPR043128">
    <property type="entry name" value="Rev_trsase/Diguanyl_cyclase"/>
</dbReference>
<name>A0A4P6WQJ0_9ENTR</name>
<dbReference type="Pfam" id="PF00990">
    <property type="entry name" value="GGDEF"/>
    <property type="match status" value="1"/>
</dbReference>
<evidence type="ECO:0000256" key="1">
    <source>
        <dbReference type="ARBA" id="ARBA00001946"/>
    </source>
</evidence>